<evidence type="ECO:0000256" key="2">
    <source>
        <dbReference type="ARBA" id="ARBA00023315"/>
    </source>
</evidence>
<name>A0ABT7LD25_9BURK</name>
<evidence type="ECO:0000313" key="4">
    <source>
        <dbReference type="EMBL" id="MDL5030764.1"/>
    </source>
</evidence>
<feature type="domain" description="N-acetyltransferase" evidence="3">
    <location>
        <begin position="1"/>
        <end position="149"/>
    </location>
</feature>
<dbReference type="PROSITE" id="PS51186">
    <property type="entry name" value="GNAT"/>
    <property type="match status" value="1"/>
</dbReference>
<organism evidence="4 5">
    <name type="scientific">Roseateles subflavus</name>
    <dbReference type="NCBI Taxonomy" id="3053353"/>
    <lineage>
        <taxon>Bacteria</taxon>
        <taxon>Pseudomonadati</taxon>
        <taxon>Pseudomonadota</taxon>
        <taxon>Betaproteobacteria</taxon>
        <taxon>Burkholderiales</taxon>
        <taxon>Sphaerotilaceae</taxon>
        <taxon>Roseateles</taxon>
    </lineage>
</organism>
<dbReference type="InterPro" id="IPR000182">
    <property type="entry name" value="GNAT_dom"/>
</dbReference>
<dbReference type="RefSeq" id="WP_285980891.1">
    <property type="nucleotide sequence ID" value="NZ_JASVDS010000001.1"/>
</dbReference>
<keyword evidence="5" id="KW-1185">Reference proteome</keyword>
<dbReference type="PANTHER" id="PTHR43877:SF2">
    <property type="entry name" value="AMINOALKYLPHOSPHONATE N-ACETYLTRANSFERASE-RELATED"/>
    <property type="match status" value="1"/>
</dbReference>
<reference evidence="4 5" key="1">
    <citation type="submission" date="2023-06" db="EMBL/GenBank/DDBJ databases">
        <title>Pelomonas sp. APW6 16S ribosomal RNA gene genome sequencing and assembly.</title>
        <authorList>
            <person name="Woo H."/>
        </authorList>
    </citation>
    <scope>NUCLEOTIDE SEQUENCE [LARGE SCALE GENOMIC DNA]</scope>
    <source>
        <strain evidence="4 5">APW6</strain>
    </source>
</reference>
<keyword evidence="2" id="KW-0012">Acyltransferase</keyword>
<comment type="caution">
    <text evidence="4">The sequence shown here is derived from an EMBL/GenBank/DDBJ whole genome shotgun (WGS) entry which is preliminary data.</text>
</comment>
<evidence type="ECO:0000313" key="5">
    <source>
        <dbReference type="Proteomes" id="UP001238603"/>
    </source>
</evidence>
<dbReference type="EMBL" id="JASVDS010000001">
    <property type="protein sequence ID" value="MDL5030764.1"/>
    <property type="molecule type" value="Genomic_DNA"/>
</dbReference>
<dbReference type="Proteomes" id="UP001238603">
    <property type="component" value="Unassembled WGS sequence"/>
</dbReference>
<accession>A0ABT7LD25</accession>
<evidence type="ECO:0000259" key="3">
    <source>
        <dbReference type="PROSITE" id="PS51186"/>
    </source>
</evidence>
<sequence length="168" mass="18319">MKIELADPTSPESRQLLVALSQTLQRITGSSGTASFDVSDVQVDRACFVVARQGTGEAVGCGALRPLAPGIAELKRMFAVPGSQGVGHALLSFLEQQARAFGYEQIWLETRRVNEQAVRFYDRHGYAVIENYGRYVGRPEAVCLGKRLTGAERARDLPFDSPADSPPH</sequence>
<dbReference type="InterPro" id="IPR050832">
    <property type="entry name" value="Bact_Acetyltransf"/>
</dbReference>
<dbReference type="InterPro" id="IPR016181">
    <property type="entry name" value="Acyl_CoA_acyltransferase"/>
</dbReference>
<protein>
    <submittedName>
        <fullName evidence="4">GNAT family N-acetyltransferase</fullName>
    </submittedName>
</protein>
<dbReference type="Gene3D" id="3.40.630.30">
    <property type="match status" value="1"/>
</dbReference>
<dbReference type="SUPFAM" id="SSF55729">
    <property type="entry name" value="Acyl-CoA N-acyltransferases (Nat)"/>
    <property type="match status" value="1"/>
</dbReference>
<proteinExistence type="predicted"/>
<dbReference type="Pfam" id="PF00583">
    <property type="entry name" value="Acetyltransf_1"/>
    <property type="match status" value="1"/>
</dbReference>
<gene>
    <name evidence="4" type="ORF">QRD43_02505</name>
</gene>
<dbReference type="PANTHER" id="PTHR43877">
    <property type="entry name" value="AMINOALKYLPHOSPHONATE N-ACETYLTRANSFERASE-RELATED-RELATED"/>
    <property type="match status" value="1"/>
</dbReference>
<dbReference type="CDD" id="cd04301">
    <property type="entry name" value="NAT_SF"/>
    <property type="match status" value="1"/>
</dbReference>
<keyword evidence="1" id="KW-0808">Transferase</keyword>
<evidence type="ECO:0000256" key="1">
    <source>
        <dbReference type="ARBA" id="ARBA00022679"/>
    </source>
</evidence>